<dbReference type="VEuPathDB" id="PiroplasmaDB:BmR1_api00260"/>
<evidence type="ECO:0000259" key="4">
    <source>
        <dbReference type="SMART" id="SM01382"/>
    </source>
</evidence>
<accession>A0A068W7I4</accession>
<dbReference type="Proteomes" id="UP000002899">
    <property type="component" value="Apicoplast Pltd"/>
</dbReference>
<dbReference type="SMART" id="SM01382">
    <property type="entry name" value="Ribosomal_L2_C"/>
    <property type="match status" value="1"/>
</dbReference>
<keyword evidence="6" id="KW-1185">Reference proteome</keyword>
<keyword evidence="3" id="KW-0687">Ribonucleoprotein</keyword>
<dbReference type="PANTHER" id="PTHR13691">
    <property type="entry name" value="RIBOSOMAL PROTEIN L2"/>
    <property type="match status" value="1"/>
</dbReference>
<dbReference type="Gene3D" id="2.30.30.30">
    <property type="match status" value="1"/>
</dbReference>
<proteinExistence type="inferred from homology"/>
<dbReference type="GeneID" id="32877940"/>
<dbReference type="GO" id="GO:0003735">
    <property type="term" value="F:structural constituent of ribosome"/>
    <property type="evidence" value="ECO:0007669"/>
    <property type="project" value="InterPro"/>
</dbReference>
<dbReference type="InterPro" id="IPR014722">
    <property type="entry name" value="Rib_uL2_dom2"/>
</dbReference>
<dbReference type="PANTHER" id="PTHR13691:SF5">
    <property type="entry name" value="LARGE RIBOSOMAL SUBUNIT PROTEIN UL2M"/>
    <property type="match status" value="1"/>
</dbReference>
<sequence length="242" mass="28053">MINLYLFKVNRNLGRSNKGIIISRSKRSFLNNKYFIIDNYYFNLNSNNNQNFFITKVFNNYLYKNSLLIKCIYLNNSSINIERVFIKAQKINKGDIIKLFNISLLSEGDSSYIFRLSYGNIIFNIENYKTSKSTYCRSFNSFATILSFNCNYYFIKLPSSKIIKINKNCKVFLGKPDEKKINFFNKAGYSYKYGIRPIVRGKAMNVVDHPHGGGEGKTSIGRKSIYSIYGKSIKGIKTAKRK</sequence>
<dbReference type="AlphaFoldDB" id="A0A068W7I4"/>
<evidence type="ECO:0000256" key="2">
    <source>
        <dbReference type="ARBA" id="ARBA00022980"/>
    </source>
</evidence>
<dbReference type="PIRSF" id="PIRSF002158">
    <property type="entry name" value="Ribosomal_L2"/>
    <property type="match status" value="1"/>
</dbReference>
<gene>
    <name evidence="5" type="primary">rpl2</name>
</gene>
<dbReference type="OrthoDB" id="1298661at2759"/>
<dbReference type="InterPro" id="IPR008991">
    <property type="entry name" value="Translation_prot_SH3-like_sf"/>
</dbReference>
<name>A0A068W7I4_BABMR</name>
<reference evidence="5" key="1">
    <citation type="submission" date="2014-04" db="EMBL/GenBank/DDBJ databases">
        <title>Structure and function of the apicoplast genome of the human pathogen Babesia microti.</title>
        <authorList>
            <person name="Garg A."/>
            <person name="Stein A."/>
            <person name="Zhao W."/>
            <person name="Dwivedi A."/>
            <person name="Frutos R."/>
            <person name="Cornillot E."/>
            <person name="Ben Mamoun C."/>
        </authorList>
    </citation>
    <scope>NUCLEOTIDE SEQUENCE [LARGE SCALE GENOMIC DNA]</scope>
    <source>
        <strain evidence="5">RI</strain>
    </source>
</reference>
<dbReference type="Pfam" id="PF03947">
    <property type="entry name" value="Ribosomal_L2_C"/>
    <property type="match status" value="1"/>
</dbReference>
<dbReference type="SUPFAM" id="SSF50104">
    <property type="entry name" value="Translation proteins SH3-like domain"/>
    <property type="match status" value="1"/>
</dbReference>
<dbReference type="Gene3D" id="4.10.950.10">
    <property type="entry name" value="Ribosomal protein L2, domain 3"/>
    <property type="match status" value="1"/>
</dbReference>
<comment type="similarity">
    <text evidence="1">Belongs to the universal ribosomal protein uL2 family.</text>
</comment>
<keyword evidence="2 5" id="KW-0689">Ribosomal protein</keyword>
<evidence type="ECO:0000256" key="3">
    <source>
        <dbReference type="ARBA" id="ARBA00023274"/>
    </source>
</evidence>
<evidence type="ECO:0000256" key="1">
    <source>
        <dbReference type="ARBA" id="ARBA00005636"/>
    </source>
</evidence>
<dbReference type="RefSeq" id="YP_009363157.1">
    <property type="nucleotide sequence ID" value="NC_034636.1"/>
</dbReference>
<dbReference type="InterPro" id="IPR002171">
    <property type="entry name" value="Ribosomal_uL2"/>
</dbReference>
<dbReference type="GO" id="GO:0003723">
    <property type="term" value="F:RNA binding"/>
    <property type="evidence" value="ECO:0007669"/>
    <property type="project" value="TreeGrafter"/>
</dbReference>
<evidence type="ECO:0000313" key="6">
    <source>
        <dbReference type="Proteomes" id="UP000002899"/>
    </source>
</evidence>
<dbReference type="KEGG" id="bmic:B661_pgp29"/>
<keyword evidence="5" id="KW-0933">Apicoplast</keyword>
<organism evidence="5 6">
    <name type="scientific">Babesia microti (strain RI)</name>
    <dbReference type="NCBI Taxonomy" id="1133968"/>
    <lineage>
        <taxon>Eukaryota</taxon>
        <taxon>Sar</taxon>
        <taxon>Alveolata</taxon>
        <taxon>Apicomplexa</taxon>
        <taxon>Aconoidasida</taxon>
        <taxon>Piroplasmida</taxon>
        <taxon>Babesiidae</taxon>
        <taxon>Babesia</taxon>
    </lineage>
</organism>
<dbReference type="GO" id="GO:0005762">
    <property type="term" value="C:mitochondrial large ribosomal subunit"/>
    <property type="evidence" value="ECO:0007669"/>
    <property type="project" value="TreeGrafter"/>
</dbReference>
<feature type="domain" description="Large ribosomal subunit protein uL2 C-terminal" evidence="4">
    <location>
        <begin position="105"/>
        <end position="232"/>
    </location>
</feature>
<dbReference type="EMBL" id="LK028575">
    <property type="protein sequence ID" value="CDR32588.1"/>
    <property type="molecule type" value="Genomic_DNA"/>
</dbReference>
<dbReference type="GO" id="GO:0032543">
    <property type="term" value="P:mitochondrial translation"/>
    <property type="evidence" value="ECO:0007669"/>
    <property type="project" value="TreeGrafter"/>
</dbReference>
<keyword evidence="5" id="KW-0934">Plastid</keyword>
<dbReference type="InterPro" id="IPR022669">
    <property type="entry name" value="Ribosomal_uL2_C"/>
</dbReference>
<geneLocation type="apicoplast" evidence="5"/>
<evidence type="ECO:0000313" key="5">
    <source>
        <dbReference type="EMBL" id="CDR32588.1"/>
    </source>
</evidence>
<dbReference type="InterPro" id="IPR014726">
    <property type="entry name" value="Ribosomal_uL2_dom3"/>
</dbReference>
<protein>
    <submittedName>
        <fullName evidence="5">Ribosomal protein L2</fullName>
    </submittedName>
</protein>